<dbReference type="AlphaFoldDB" id="A0A6P7SBD2"/>
<keyword evidence="10" id="KW-0832">Ubl conjugation</keyword>
<dbReference type="Proteomes" id="UP000515154">
    <property type="component" value="Linkage group LG4"/>
</dbReference>
<evidence type="ECO:0000256" key="5">
    <source>
        <dbReference type="ARBA" id="ARBA00014387"/>
    </source>
</evidence>
<evidence type="ECO:0000256" key="3">
    <source>
        <dbReference type="ARBA" id="ARBA00009294"/>
    </source>
</evidence>
<dbReference type="Pfam" id="PF05404">
    <property type="entry name" value="TRAP-delta"/>
    <property type="match status" value="1"/>
</dbReference>
<evidence type="ECO:0000256" key="13">
    <source>
        <dbReference type="ARBA" id="ARBA00023157"/>
    </source>
</evidence>
<dbReference type="GO" id="GO:0005789">
    <property type="term" value="C:endoplasmic reticulum membrane"/>
    <property type="evidence" value="ECO:0007669"/>
    <property type="project" value="UniProtKB-SubCell"/>
</dbReference>
<evidence type="ECO:0000256" key="4">
    <source>
        <dbReference type="ARBA" id="ARBA00011819"/>
    </source>
</evidence>
<keyword evidence="13" id="KW-1015">Disulfide bond</keyword>
<keyword evidence="15" id="KW-1185">Reference proteome</keyword>
<evidence type="ECO:0000256" key="9">
    <source>
        <dbReference type="ARBA" id="ARBA00022824"/>
    </source>
</evidence>
<comment type="similarity">
    <text evidence="3">Belongs to the TRAP-delta family.</text>
</comment>
<evidence type="ECO:0000256" key="2">
    <source>
        <dbReference type="ARBA" id="ARBA00004115"/>
    </source>
</evidence>
<dbReference type="KEGG" id="osn:115210773"/>
<dbReference type="PANTHER" id="PTHR12731:SF1">
    <property type="entry name" value="TRANSLOCON-ASSOCIATED PROTEIN SUBUNIT DELTA"/>
    <property type="match status" value="1"/>
</dbReference>
<dbReference type="RefSeq" id="XP_029635353.1">
    <property type="nucleotide sequence ID" value="XM_029779493.2"/>
</dbReference>
<keyword evidence="11" id="KW-1133">Transmembrane helix</keyword>
<comment type="function">
    <text evidence="1">TRAP proteins are part of a complex whose function is to bind calcium to the ER membrane and thereby regulate the retention of ER resident proteins.</text>
</comment>
<accession>A0A6P7SBD2</accession>
<evidence type="ECO:0000313" key="15">
    <source>
        <dbReference type="Proteomes" id="UP000515154"/>
    </source>
</evidence>
<reference evidence="16" key="1">
    <citation type="submission" date="2025-08" db="UniProtKB">
        <authorList>
            <consortium name="RefSeq"/>
        </authorList>
    </citation>
    <scope>IDENTIFICATION</scope>
</reference>
<comment type="subunit">
    <text evidence="4">Heterotetramer of TRAP-alpha, TRAP-beta, TRAP-delta and TRAP-gamma.</text>
</comment>
<keyword evidence="6" id="KW-1017">Isopeptide bond</keyword>
<keyword evidence="9" id="KW-0256">Endoplasmic reticulum</keyword>
<name>A0A6P7SBD2_9MOLL</name>
<evidence type="ECO:0000256" key="11">
    <source>
        <dbReference type="ARBA" id="ARBA00022989"/>
    </source>
</evidence>
<evidence type="ECO:0000313" key="16">
    <source>
        <dbReference type="RefSeq" id="XP_029635353.1"/>
    </source>
</evidence>
<dbReference type="InterPro" id="IPR008855">
    <property type="entry name" value="TRAP-delta"/>
</dbReference>
<comment type="subcellular location">
    <subcellularLocation>
        <location evidence="2">Endoplasmic reticulum membrane</location>
        <topology evidence="2">Single-pass type I membrane protein</topology>
    </subcellularLocation>
</comment>
<gene>
    <name evidence="16" type="primary">LOC115210773</name>
</gene>
<dbReference type="PANTHER" id="PTHR12731">
    <property type="entry name" value="TRANSLOCON-ASSOCIATED PROTEIN, DELTA SUBUNIT"/>
    <property type="match status" value="1"/>
</dbReference>
<proteinExistence type="inferred from homology"/>
<sequence length="178" mass="19653">MASQLPSTMTVSIFSLLLLLPLFASGDTCLGPTVTPQVYTTPEATTSSETIFIVQFSLTCKNDLTNINLYADINGKPVPATKTTIANQYQVTFSDSHSQLPAGTYVAKFYDEEGYSALRKAQRNNEDIESIKPIFTIDIDHRGVWKGAYIQSEFVAAVVAILVWYFAYNAKSQLHVPN</sequence>
<evidence type="ECO:0000256" key="10">
    <source>
        <dbReference type="ARBA" id="ARBA00022843"/>
    </source>
</evidence>
<organism evidence="15 16">
    <name type="scientific">Octopus sinensis</name>
    <name type="common">East Asian common octopus</name>
    <dbReference type="NCBI Taxonomy" id="2607531"/>
    <lineage>
        <taxon>Eukaryota</taxon>
        <taxon>Metazoa</taxon>
        <taxon>Spiralia</taxon>
        <taxon>Lophotrochozoa</taxon>
        <taxon>Mollusca</taxon>
        <taxon>Cephalopoda</taxon>
        <taxon>Coleoidea</taxon>
        <taxon>Octopodiformes</taxon>
        <taxon>Octopoda</taxon>
        <taxon>Incirrata</taxon>
        <taxon>Octopodidae</taxon>
        <taxon>Octopus</taxon>
    </lineage>
</organism>
<evidence type="ECO:0000256" key="1">
    <source>
        <dbReference type="ARBA" id="ARBA00002838"/>
    </source>
</evidence>
<evidence type="ECO:0000256" key="8">
    <source>
        <dbReference type="ARBA" id="ARBA00022729"/>
    </source>
</evidence>
<keyword evidence="12" id="KW-0472">Membrane</keyword>
<evidence type="ECO:0000256" key="6">
    <source>
        <dbReference type="ARBA" id="ARBA00022499"/>
    </source>
</evidence>
<evidence type="ECO:0000256" key="7">
    <source>
        <dbReference type="ARBA" id="ARBA00022692"/>
    </source>
</evidence>
<protein>
    <recommendedName>
        <fullName evidence="5">Translocon-associated protein subunit delta</fullName>
    </recommendedName>
    <alternativeName>
        <fullName evidence="14">Signal sequence receptor subunit delta</fullName>
    </alternativeName>
</protein>
<evidence type="ECO:0000256" key="12">
    <source>
        <dbReference type="ARBA" id="ARBA00023136"/>
    </source>
</evidence>
<keyword evidence="8" id="KW-0732">Signal</keyword>
<keyword evidence="7" id="KW-0812">Transmembrane</keyword>
<evidence type="ECO:0000256" key="14">
    <source>
        <dbReference type="ARBA" id="ARBA00031791"/>
    </source>
</evidence>